<dbReference type="PROSITE" id="PS00036">
    <property type="entry name" value="BZIP_BASIC"/>
    <property type="match status" value="1"/>
</dbReference>
<dbReference type="AlphaFoldDB" id="A0A8C9ZGX4"/>
<evidence type="ECO:0000313" key="3">
    <source>
        <dbReference type="Ensembl" id="ENSSLUP00000040147.1"/>
    </source>
</evidence>
<reference evidence="3" key="1">
    <citation type="submission" date="2025-08" db="UniProtKB">
        <authorList>
            <consortium name="Ensembl"/>
        </authorList>
    </citation>
    <scope>IDENTIFICATION</scope>
</reference>
<dbReference type="GO" id="GO:0003700">
    <property type="term" value="F:DNA-binding transcription factor activity"/>
    <property type="evidence" value="ECO:0007669"/>
    <property type="project" value="InterPro"/>
</dbReference>
<dbReference type="Gene3D" id="1.20.5.170">
    <property type="match status" value="1"/>
</dbReference>
<dbReference type="Proteomes" id="UP000694568">
    <property type="component" value="Unplaced"/>
</dbReference>
<organism evidence="3 4">
    <name type="scientific">Sander lucioperca</name>
    <name type="common">Pike-perch</name>
    <name type="synonym">Perca lucioperca</name>
    <dbReference type="NCBI Taxonomy" id="283035"/>
    <lineage>
        <taxon>Eukaryota</taxon>
        <taxon>Metazoa</taxon>
        <taxon>Chordata</taxon>
        <taxon>Craniata</taxon>
        <taxon>Vertebrata</taxon>
        <taxon>Euteleostomi</taxon>
        <taxon>Actinopterygii</taxon>
        <taxon>Neopterygii</taxon>
        <taxon>Teleostei</taxon>
        <taxon>Neoteleostei</taxon>
        <taxon>Acanthomorphata</taxon>
        <taxon>Eupercaria</taxon>
        <taxon>Perciformes</taxon>
        <taxon>Percoidei</taxon>
        <taxon>Percidae</taxon>
        <taxon>Luciopercinae</taxon>
        <taxon>Sander</taxon>
    </lineage>
</organism>
<feature type="compositionally biased region" description="Basic and acidic residues" evidence="1">
    <location>
        <begin position="36"/>
        <end position="54"/>
    </location>
</feature>
<dbReference type="InterPro" id="IPR004827">
    <property type="entry name" value="bZIP"/>
</dbReference>
<feature type="region of interest" description="Disordered" evidence="1">
    <location>
        <begin position="28"/>
        <end position="54"/>
    </location>
</feature>
<evidence type="ECO:0000259" key="2">
    <source>
        <dbReference type="PROSITE" id="PS00036"/>
    </source>
</evidence>
<protein>
    <recommendedName>
        <fullName evidence="2">BZIP domain-containing protein</fullName>
    </recommendedName>
</protein>
<feature type="domain" description="BZIP" evidence="2">
    <location>
        <begin position="32"/>
        <end position="47"/>
    </location>
</feature>
<name>A0A8C9ZGX4_SANLU</name>
<evidence type="ECO:0000313" key="4">
    <source>
        <dbReference type="Proteomes" id="UP000694568"/>
    </source>
</evidence>
<proteinExistence type="predicted"/>
<keyword evidence="4" id="KW-1185">Reference proteome</keyword>
<reference evidence="3" key="2">
    <citation type="submission" date="2025-09" db="UniProtKB">
        <authorList>
            <consortium name="Ensembl"/>
        </authorList>
    </citation>
    <scope>IDENTIFICATION</scope>
</reference>
<sequence>MSDNDCHLASTWIPSACSCFAAVHPSSYMGRKRQEKNRDAARKSRRKQTERADELHEVRNIHSLVLVLPFFLTPSHSDFLSPFQSPHTHTHTHTHCVNSGVCVSCVI</sequence>
<accession>A0A8C9ZGX4</accession>
<evidence type="ECO:0000256" key="1">
    <source>
        <dbReference type="SAM" id="MobiDB-lite"/>
    </source>
</evidence>
<dbReference type="Ensembl" id="ENSSLUT00000041443.1">
    <property type="protein sequence ID" value="ENSSLUP00000040147.1"/>
    <property type="gene ID" value="ENSSLUG00000017935.1"/>
</dbReference>
<dbReference type="GeneTree" id="ENSGT01020000231217"/>